<dbReference type="AlphaFoldDB" id="A0A814KXX4"/>
<dbReference type="SUPFAM" id="SSF48403">
    <property type="entry name" value="Ankyrin repeat"/>
    <property type="match status" value="1"/>
</dbReference>
<evidence type="ECO:0000313" key="2">
    <source>
        <dbReference type="EMBL" id="CAF1056820.1"/>
    </source>
</evidence>
<name>A0A814KXX4_9BILA</name>
<dbReference type="SMART" id="SM00248">
    <property type="entry name" value="ANK"/>
    <property type="match status" value="4"/>
</dbReference>
<keyword evidence="3" id="KW-1185">Reference proteome</keyword>
<comment type="caution">
    <text evidence="2">The sequence shown here is derived from an EMBL/GenBank/DDBJ whole genome shotgun (WGS) entry which is preliminary data.</text>
</comment>
<sequence length="444" mass="51687">MLNNFKNCLTYMIYNGHFNEARLLIENSECDLDETDELWVQKYPKMIRKKKQLISLVPNVSYSGTLNGRTALMLCSIIEDDSWSYSLAQNLIEKGCKLSCKDSYGFNAFMYACLYEKINILDLFLNSPGEYNLYSKDQFGNTCFHLAGLCKTDAICSLLRKIVLKFNQTQTIGKNKFNHSPIDLCRLNNHESCISLDQLSKITEKIRSNQSFRVHFERAESDASIETKNHKNYNTEHWLEFYKFVKNLKEPLIKEFKLKNSNENKIKNDFIEFKNKNKCVITRNLVSSTDHYNLIKRERERVVSDSKKLSRCSSNRNCSSSELDYNKPWRYNLKNLYETLEYQNTRSFRKTRNQSPINLFDQLATGLLLNLQLNNCVNGDGSRRNSLMNRNGKQQSQLLNNSINNSQQGLNNNANNKYFPKTSNSNQIAQNINSTRRTSIMSNK</sequence>
<dbReference type="Proteomes" id="UP000663879">
    <property type="component" value="Unassembled WGS sequence"/>
</dbReference>
<gene>
    <name evidence="2" type="ORF">OXX778_LOCUS19092</name>
</gene>
<organism evidence="2 3">
    <name type="scientific">Brachionus calyciflorus</name>
    <dbReference type="NCBI Taxonomy" id="104777"/>
    <lineage>
        <taxon>Eukaryota</taxon>
        <taxon>Metazoa</taxon>
        <taxon>Spiralia</taxon>
        <taxon>Gnathifera</taxon>
        <taxon>Rotifera</taxon>
        <taxon>Eurotatoria</taxon>
        <taxon>Monogononta</taxon>
        <taxon>Pseudotrocha</taxon>
        <taxon>Ploima</taxon>
        <taxon>Brachionidae</taxon>
        <taxon>Brachionus</taxon>
    </lineage>
</organism>
<accession>A0A814KXX4</accession>
<dbReference type="InterPro" id="IPR002110">
    <property type="entry name" value="Ankyrin_rpt"/>
</dbReference>
<feature type="region of interest" description="Disordered" evidence="1">
    <location>
        <begin position="404"/>
        <end position="426"/>
    </location>
</feature>
<dbReference type="Gene3D" id="1.25.40.20">
    <property type="entry name" value="Ankyrin repeat-containing domain"/>
    <property type="match status" value="1"/>
</dbReference>
<dbReference type="InterPro" id="IPR036770">
    <property type="entry name" value="Ankyrin_rpt-contain_sf"/>
</dbReference>
<proteinExistence type="predicted"/>
<dbReference type="EMBL" id="CAJNOC010005604">
    <property type="protein sequence ID" value="CAF1056820.1"/>
    <property type="molecule type" value="Genomic_DNA"/>
</dbReference>
<protein>
    <submittedName>
        <fullName evidence="2">Uncharacterized protein</fullName>
    </submittedName>
</protein>
<reference evidence="2" key="1">
    <citation type="submission" date="2021-02" db="EMBL/GenBank/DDBJ databases">
        <authorList>
            <person name="Nowell W R."/>
        </authorList>
    </citation>
    <scope>NUCLEOTIDE SEQUENCE</scope>
    <source>
        <strain evidence="2">Ploen Becks lab</strain>
    </source>
</reference>
<evidence type="ECO:0000313" key="3">
    <source>
        <dbReference type="Proteomes" id="UP000663879"/>
    </source>
</evidence>
<dbReference type="OrthoDB" id="5406014at2759"/>
<feature type="compositionally biased region" description="Low complexity" evidence="1">
    <location>
        <begin position="404"/>
        <end position="416"/>
    </location>
</feature>
<evidence type="ECO:0000256" key="1">
    <source>
        <dbReference type="SAM" id="MobiDB-lite"/>
    </source>
</evidence>